<dbReference type="Proteomes" id="UP000019763">
    <property type="component" value="Unassembled WGS sequence"/>
</dbReference>
<dbReference type="AlphaFoldDB" id="A0A023AX80"/>
<feature type="non-terminal residue" evidence="1">
    <location>
        <position position="31"/>
    </location>
</feature>
<comment type="caution">
    <text evidence="1">The sequence shown here is derived from an EMBL/GenBank/DDBJ whole genome shotgun (WGS) entry which is preliminary data.</text>
</comment>
<dbReference type="GeneID" id="22916113"/>
<reference evidence="1" key="1">
    <citation type="submission" date="2013-12" db="EMBL/GenBank/DDBJ databases">
        <authorList>
            <person name="Omoto C.K."/>
            <person name="Sibley D."/>
            <person name="Venepally P."/>
            <person name="Hadjithomas M."/>
            <person name="Karamycheva S."/>
            <person name="Brunk B."/>
            <person name="Roos D."/>
            <person name="Caler E."/>
            <person name="Lorenzi H."/>
        </authorList>
    </citation>
    <scope>NUCLEOTIDE SEQUENCE</scope>
</reference>
<accession>A0A023AX80</accession>
<gene>
    <name evidence="1" type="ORF">GNI_182790</name>
</gene>
<dbReference type="RefSeq" id="XP_011133541.1">
    <property type="nucleotide sequence ID" value="XM_011135239.1"/>
</dbReference>
<proteinExistence type="predicted"/>
<evidence type="ECO:0000313" key="1">
    <source>
        <dbReference type="EMBL" id="EZG43202.1"/>
    </source>
</evidence>
<keyword evidence="2" id="KW-1185">Reference proteome</keyword>
<dbReference type="VEuPathDB" id="CryptoDB:GNI_182790"/>
<organism evidence="1 2">
    <name type="scientific">Gregarina niphandrodes</name>
    <name type="common">Septate eugregarine</name>
    <dbReference type="NCBI Taxonomy" id="110365"/>
    <lineage>
        <taxon>Eukaryota</taxon>
        <taxon>Sar</taxon>
        <taxon>Alveolata</taxon>
        <taxon>Apicomplexa</taxon>
        <taxon>Conoidasida</taxon>
        <taxon>Gregarinasina</taxon>
        <taxon>Eugregarinorida</taxon>
        <taxon>Gregarinidae</taxon>
        <taxon>Gregarina</taxon>
    </lineage>
</organism>
<sequence length="31" mass="3313">LFDAKSYAMVGNWPYPAASTPRHAPPVPPSS</sequence>
<evidence type="ECO:0000313" key="2">
    <source>
        <dbReference type="Proteomes" id="UP000019763"/>
    </source>
</evidence>
<feature type="non-terminal residue" evidence="1">
    <location>
        <position position="1"/>
    </location>
</feature>
<protein>
    <submittedName>
        <fullName evidence="1">Uncharacterized protein</fullName>
    </submittedName>
</protein>
<dbReference type="EMBL" id="AFNH02001383">
    <property type="protein sequence ID" value="EZG43202.1"/>
    <property type="molecule type" value="Genomic_DNA"/>
</dbReference>
<name>A0A023AX80_GRENI</name>